<dbReference type="SUPFAM" id="SSF56300">
    <property type="entry name" value="Metallo-dependent phosphatases"/>
    <property type="match status" value="1"/>
</dbReference>
<name>A0A1H9XCT8_BUTFI</name>
<reference evidence="2 3" key="1">
    <citation type="submission" date="2016-10" db="EMBL/GenBank/DDBJ databases">
        <authorList>
            <person name="de Groot N.N."/>
        </authorList>
    </citation>
    <scope>NUCLEOTIDE SEQUENCE [LARGE SCALE GENOMIC DNA]</scope>
    <source>
        <strain evidence="2 3">AR40</strain>
    </source>
</reference>
<proteinExistence type="predicted"/>
<gene>
    <name evidence="2" type="ORF">SAMN04487884_1593</name>
</gene>
<evidence type="ECO:0000313" key="3">
    <source>
        <dbReference type="Proteomes" id="UP000182584"/>
    </source>
</evidence>
<dbReference type="OrthoDB" id="5380073at2"/>
<dbReference type="Proteomes" id="UP000182584">
    <property type="component" value="Unassembled WGS sequence"/>
</dbReference>
<dbReference type="InterPro" id="IPR029052">
    <property type="entry name" value="Metallo-depent_PP-like"/>
</dbReference>
<sequence length="179" mass="20802">MIFFTADQHLGHRGIISMQNRPFDSIEEMNRTILTNYNAVVHKDDTVYILGDVCHHMTADAANEIIQKMNGNKYLVSGNHDKKYDPSLFEDVRDFMTVSLNGRYFALMHYPMLSWPKKNSGSIQLHGHIHARMDYNEQNRKEGIFRYDVGVDANSFYPVSVKQIIDFFSVKRMLEGDFD</sequence>
<dbReference type="eggNOG" id="COG4186">
    <property type="taxonomic scope" value="Bacteria"/>
</dbReference>
<dbReference type="Gene3D" id="3.60.21.10">
    <property type="match status" value="1"/>
</dbReference>
<dbReference type="InterPro" id="IPR004843">
    <property type="entry name" value="Calcineurin-like_PHP"/>
</dbReference>
<accession>A0A1H9XCT8</accession>
<feature type="domain" description="Calcineurin-like phosphoesterase" evidence="1">
    <location>
        <begin position="2"/>
        <end position="99"/>
    </location>
</feature>
<dbReference type="RefSeq" id="WP_074759232.1">
    <property type="nucleotide sequence ID" value="NZ_FOGJ01000059.1"/>
</dbReference>
<organism evidence="2 3">
    <name type="scientific">Butyrivibrio fibrisolvens</name>
    <dbReference type="NCBI Taxonomy" id="831"/>
    <lineage>
        <taxon>Bacteria</taxon>
        <taxon>Bacillati</taxon>
        <taxon>Bacillota</taxon>
        <taxon>Clostridia</taxon>
        <taxon>Lachnospirales</taxon>
        <taxon>Lachnospiraceae</taxon>
        <taxon>Butyrivibrio</taxon>
    </lineage>
</organism>
<dbReference type="GO" id="GO:0016787">
    <property type="term" value="F:hydrolase activity"/>
    <property type="evidence" value="ECO:0007669"/>
    <property type="project" value="InterPro"/>
</dbReference>
<evidence type="ECO:0000259" key="1">
    <source>
        <dbReference type="Pfam" id="PF00149"/>
    </source>
</evidence>
<dbReference type="Pfam" id="PF00149">
    <property type="entry name" value="Metallophos"/>
    <property type="match status" value="1"/>
</dbReference>
<evidence type="ECO:0000313" key="2">
    <source>
        <dbReference type="EMBL" id="SES44006.1"/>
    </source>
</evidence>
<dbReference type="EMBL" id="FOGJ01000059">
    <property type="protein sequence ID" value="SES44006.1"/>
    <property type="molecule type" value="Genomic_DNA"/>
</dbReference>
<dbReference type="AlphaFoldDB" id="A0A1H9XCT8"/>
<protein>
    <submittedName>
        <fullName evidence="2">Calcineurin-like phosphoesterase superfamily protein</fullName>
    </submittedName>
</protein>